<dbReference type="Pfam" id="PF02518">
    <property type="entry name" value="HATPase_c"/>
    <property type="match status" value="1"/>
</dbReference>
<evidence type="ECO:0000313" key="11">
    <source>
        <dbReference type="EMBL" id="CAB3764790.1"/>
    </source>
</evidence>
<dbReference type="CDD" id="cd00130">
    <property type="entry name" value="PAS"/>
    <property type="match status" value="2"/>
</dbReference>
<evidence type="ECO:0000256" key="1">
    <source>
        <dbReference type="ARBA" id="ARBA00000085"/>
    </source>
</evidence>
<dbReference type="Pfam" id="PF00512">
    <property type="entry name" value="HisKA"/>
    <property type="match status" value="1"/>
</dbReference>
<accession>A0A6J5EDU1</accession>
<dbReference type="InterPro" id="IPR003594">
    <property type="entry name" value="HATPase_dom"/>
</dbReference>
<dbReference type="InterPro" id="IPR000700">
    <property type="entry name" value="PAS-assoc_C"/>
</dbReference>
<evidence type="ECO:0000256" key="2">
    <source>
        <dbReference type="ARBA" id="ARBA00012438"/>
    </source>
</evidence>
<dbReference type="InterPro" id="IPR036890">
    <property type="entry name" value="HATPase_C_sf"/>
</dbReference>
<dbReference type="SMART" id="SM00091">
    <property type="entry name" value="PAS"/>
    <property type="match status" value="2"/>
</dbReference>
<evidence type="ECO:0000259" key="10">
    <source>
        <dbReference type="PROSITE" id="PS50113"/>
    </source>
</evidence>
<keyword evidence="5 11" id="KW-0418">Kinase</keyword>
<evidence type="ECO:0000256" key="4">
    <source>
        <dbReference type="ARBA" id="ARBA00022679"/>
    </source>
</evidence>
<gene>
    <name evidence="11" type="primary">sasA_21</name>
    <name evidence="11" type="ORF">LMG29542_04956</name>
</gene>
<dbReference type="AlphaFoldDB" id="A0A6J5EDU1"/>
<dbReference type="FunFam" id="3.30.450.20:FF:000099">
    <property type="entry name" value="Sensory box sensor histidine kinase"/>
    <property type="match status" value="1"/>
</dbReference>
<dbReference type="Pfam" id="PF08447">
    <property type="entry name" value="PAS_3"/>
    <property type="match status" value="2"/>
</dbReference>
<dbReference type="SMART" id="SM00086">
    <property type="entry name" value="PAC"/>
    <property type="match status" value="3"/>
</dbReference>
<dbReference type="Pfam" id="PF08448">
    <property type="entry name" value="PAS_4"/>
    <property type="match status" value="1"/>
</dbReference>
<dbReference type="Gene3D" id="3.30.565.10">
    <property type="entry name" value="Histidine kinase-like ATPase, C-terminal domain"/>
    <property type="match status" value="1"/>
</dbReference>
<proteinExistence type="predicted"/>
<keyword evidence="7" id="KW-0812">Transmembrane</keyword>
<reference evidence="11 12" key="1">
    <citation type="submission" date="2020-04" db="EMBL/GenBank/DDBJ databases">
        <authorList>
            <person name="De Canck E."/>
        </authorList>
    </citation>
    <scope>NUCLEOTIDE SEQUENCE [LARGE SCALE GENOMIC DNA]</scope>
    <source>
        <strain evidence="11 12">LMG 29542</strain>
    </source>
</reference>
<dbReference type="Proteomes" id="UP000494363">
    <property type="component" value="Unassembled WGS sequence"/>
</dbReference>
<dbReference type="InterPro" id="IPR035965">
    <property type="entry name" value="PAS-like_dom_sf"/>
</dbReference>
<feature type="domain" description="PAS" evidence="9">
    <location>
        <begin position="219"/>
        <end position="282"/>
    </location>
</feature>
<dbReference type="NCBIfam" id="TIGR00229">
    <property type="entry name" value="sensory_box"/>
    <property type="match status" value="2"/>
</dbReference>
<dbReference type="SMART" id="SM00387">
    <property type="entry name" value="HATPase_c"/>
    <property type="match status" value="1"/>
</dbReference>
<evidence type="ECO:0000313" key="12">
    <source>
        <dbReference type="Proteomes" id="UP000494363"/>
    </source>
</evidence>
<dbReference type="SUPFAM" id="SSF55874">
    <property type="entry name" value="ATPase domain of HSP90 chaperone/DNA topoisomerase II/histidine kinase"/>
    <property type="match status" value="1"/>
</dbReference>
<dbReference type="PRINTS" id="PR00344">
    <property type="entry name" value="BCTRLSENSOR"/>
</dbReference>
<feature type="region of interest" description="Disordered" evidence="6">
    <location>
        <begin position="1"/>
        <end position="35"/>
    </location>
</feature>
<dbReference type="Gene3D" id="1.10.287.130">
    <property type="match status" value="1"/>
</dbReference>
<dbReference type="PROSITE" id="PS50112">
    <property type="entry name" value="PAS"/>
    <property type="match status" value="1"/>
</dbReference>
<feature type="domain" description="PAC" evidence="10">
    <location>
        <begin position="539"/>
        <end position="590"/>
    </location>
</feature>
<feature type="domain" description="Histidine kinase" evidence="8">
    <location>
        <begin position="610"/>
        <end position="826"/>
    </location>
</feature>
<evidence type="ECO:0000256" key="6">
    <source>
        <dbReference type="SAM" id="MobiDB-lite"/>
    </source>
</evidence>
<keyword evidence="7" id="KW-0472">Membrane</keyword>
<dbReference type="EC" id="2.7.13.3" evidence="2"/>
<dbReference type="RefSeq" id="WP_246356019.1">
    <property type="nucleotide sequence ID" value="NZ_CADIKH010000025.1"/>
</dbReference>
<dbReference type="PANTHER" id="PTHR43304:SF1">
    <property type="entry name" value="PAC DOMAIN-CONTAINING PROTEIN"/>
    <property type="match status" value="1"/>
</dbReference>
<dbReference type="InterPro" id="IPR001610">
    <property type="entry name" value="PAC"/>
</dbReference>
<evidence type="ECO:0000256" key="7">
    <source>
        <dbReference type="SAM" id="Phobius"/>
    </source>
</evidence>
<comment type="catalytic activity">
    <reaction evidence="1">
        <text>ATP + protein L-histidine = ADP + protein N-phospho-L-histidine.</text>
        <dbReference type="EC" id="2.7.13.3"/>
    </reaction>
</comment>
<feature type="transmembrane region" description="Helical" evidence="7">
    <location>
        <begin position="117"/>
        <end position="150"/>
    </location>
</feature>
<dbReference type="PROSITE" id="PS50113">
    <property type="entry name" value="PAC"/>
    <property type="match status" value="3"/>
</dbReference>
<dbReference type="PROSITE" id="PS50109">
    <property type="entry name" value="HIS_KIN"/>
    <property type="match status" value="1"/>
</dbReference>
<feature type="domain" description="PAC" evidence="10">
    <location>
        <begin position="408"/>
        <end position="460"/>
    </location>
</feature>
<evidence type="ECO:0000256" key="3">
    <source>
        <dbReference type="ARBA" id="ARBA00022553"/>
    </source>
</evidence>
<dbReference type="InterPro" id="IPR005467">
    <property type="entry name" value="His_kinase_dom"/>
</dbReference>
<dbReference type="InterPro" id="IPR013656">
    <property type="entry name" value="PAS_4"/>
</dbReference>
<dbReference type="SUPFAM" id="SSF47384">
    <property type="entry name" value="Homodimeric domain of signal transducing histidine kinase"/>
    <property type="match status" value="1"/>
</dbReference>
<dbReference type="InterPro" id="IPR013655">
    <property type="entry name" value="PAS_fold_3"/>
</dbReference>
<dbReference type="GO" id="GO:0000155">
    <property type="term" value="F:phosphorelay sensor kinase activity"/>
    <property type="evidence" value="ECO:0007669"/>
    <property type="project" value="InterPro"/>
</dbReference>
<dbReference type="EMBL" id="CADIKH010000025">
    <property type="protein sequence ID" value="CAB3764790.1"/>
    <property type="molecule type" value="Genomic_DNA"/>
</dbReference>
<keyword evidence="4 11" id="KW-0808">Transferase</keyword>
<organism evidence="11 12">
    <name type="scientific">Paraburkholderia humisilvae</name>
    <dbReference type="NCBI Taxonomy" id="627669"/>
    <lineage>
        <taxon>Bacteria</taxon>
        <taxon>Pseudomonadati</taxon>
        <taxon>Pseudomonadota</taxon>
        <taxon>Betaproteobacteria</taxon>
        <taxon>Burkholderiales</taxon>
        <taxon>Burkholderiaceae</taxon>
        <taxon>Paraburkholderia</taxon>
    </lineage>
</organism>
<dbReference type="InterPro" id="IPR052162">
    <property type="entry name" value="Sensor_kinase/Photoreceptor"/>
</dbReference>
<dbReference type="SUPFAM" id="SSF55785">
    <property type="entry name" value="PYP-like sensor domain (PAS domain)"/>
    <property type="match status" value="3"/>
</dbReference>
<name>A0A6J5EDU1_9BURK</name>
<feature type="domain" description="PAC" evidence="10">
    <location>
        <begin position="282"/>
        <end position="336"/>
    </location>
</feature>
<dbReference type="SMART" id="SM00388">
    <property type="entry name" value="HisKA"/>
    <property type="match status" value="1"/>
</dbReference>
<dbReference type="InterPro" id="IPR003661">
    <property type="entry name" value="HisK_dim/P_dom"/>
</dbReference>
<evidence type="ECO:0000256" key="5">
    <source>
        <dbReference type="ARBA" id="ARBA00022777"/>
    </source>
</evidence>
<dbReference type="InterPro" id="IPR036097">
    <property type="entry name" value="HisK_dim/P_sf"/>
</dbReference>
<evidence type="ECO:0000259" key="8">
    <source>
        <dbReference type="PROSITE" id="PS50109"/>
    </source>
</evidence>
<dbReference type="CDD" id="cd00082">
    <property type="entry name" value="HisKA"/>
    <property type="match status" value="1"/>
</dbReference>
<dbReference type="InterPro" id="IPR004358">
    <property type="entry name" value="Sig_transdc_His_kin-like_C"/>
</dbReference>
<protein>
    <recommendedName>
        <fullName evidence="2">histidine kinase</fullName>
        <ecNumber evidence="2">2.7.13.3</ecNumber>
    </recommendedName>
</protein>
<feature type="transmembrane region" description="Helical" evidence="7">
    <location>
        <begin position="156"/>
        <end position="174"/>
    </location>
</feature>
<evidence type="ECO:0000259" key="9">
    <source>
        <dbReference type="PROSITE" id="PS50112"/>
    </source>
</evidence>
<dbReference type="PANTHER" id="PTHR43304">
    <property type="entry name" value="PHYTOCHROME-LIKE PROTEIN CPH1"/>
    <property type="match status" value="1"/>
</dbReference>
<keyword evidence="12" id="KW-1185">Reference proteome</keyword>
<feature type="region of interest" description="Disordered" evidence="6">
    <location>
        <begin position="48"/>
        <end position="83"/>
    </location>
</feature>
<dbReference type="InterPro" id="IPR000014">
    <property type="entry name" value="PAS"/>
</dbReference>
<keyword evidence="7" id="KW-1133">Transmembrane helix</keyword>
<sequence>MSDLNGRRAAVNDPPVDPAVGPEVDPRVASGLTSDVIPDLTRNIAPTTATAASGAARRTAASSATGHPASTAKRAASSRAARPISAPAARVLPDGAGLGSSTAVHDSPRKKLSRIAIASAIALAIFVVDALTTIDIAIAVMYVVVVLIVAPICSRRSMLAVCCALMSLTVIAFAMSHGDASMMAPVGRCLVSLAAIGISGFLTLKNIAATNVLRAQVTLLDLTRDALVVYDMKRRIRFWNSGAHALYGVSAEEAIGRSAHEVVHTKFPRPLADVLAELLRTGRWEGELTQTCHDDRELIVASRWTLQRDARGQPLAVLVTNNDITQRRRMELEIQRKQQEIHAAIDAIPAMVWVSSADGRPVFVNERWSELGMPLEQIGENWPRLVHPDDLPQMRHDWSHALVTGTSFENESRMRSGDGTYRWVLLRAAPLTDDDGRIVRWYGVTVDIEERKRAAEALARSESFLAEAEALSETGSIGFSVPRFDMFWSKQAYRIFGYPCTVDPSLRGMLARVHPDDHARVSLLMKAAGATAAGDERDIEAEFRLLMPGGEVKQVHLVAHAVEVDEQASEFRGALMDVTEARNVQDALHRSLAELAHVTRVTMLGELSASIAHEVSQPIAAIMTNGDAGMRWLNRDEPQLHEVREALNNMLRDAQRAGGIVQRIRSLAKKSAPNRAPFDLNALIDESALLIQREIGVHAVELDLQLTQAGLTIVGDRVQLQQVVINLMINAIQAMAAMAGQPRRLIVRSSFSRDDGARVDVEDSGPGIAEADLQRLFQPFFTTRAEGMGMGLSICRSIVESHGGKIHAYSEPGRGTTMSFVLPNSTREEQAAVVMGHAQR</sequence>
<keyword evidence="3" id="KW-0597">Phosphoprotein</keyword>
<dbReference type="Gene3D" id="3.30.450.20">
    <property type="entry name" value="PAS domain"/>
    <property type="match status" value="3"/>
</dbReference>